<dbReference type="InterPro" id="IPR027417">
    <property type="entry name" value="P-loop_NTPase"/>
</dbReference>
<keyword evidence="1" id="KW-0813">Transport</keyword>
<dbReference type="Pfam" id="PF00005">
    <property type="entry name" value="ABC_tran"/>
    <property type="match status" value="1"/>
</dbReference>
<dbReference type="Gene3D" id="3.40.50.300">
    <property type="entry name" value="P-loop containing nucleotide triphosphate hydrolases"/>
    <property type="match status" value="1"/>
</dbReference>
<dbReference type="InterPro" id="IPR003593">
    <property type="entry name" value="AAA+_ATPase"/>
</dbReference>
<protein>
    <submittedName>
        <fullName evidence="7">ABC transporter, ATP-binding protein, putative</fullName>
    </submittedName>
</protein>
<dbReference type="HOGENOM" id="CLU_000604_1_11_5"/>
<evidence type="ECO:0000256" key="4">
    <source>
        <dbReference type="ARBA" id="ARBA00022967"/>
    </source>
</evidence>
<dbReference type="GO" id="GO:0016887">
    <property type="term" value="F:ATP hydrolysis activity"/>
    <property type="evidence" value="ECO:0007669"/>
    <property type="project" value="InterPro"/>
</dbReference>
<dbReference type="CDD" id="cd03214">
    <property type="entry name" value="ABC_Iron-Siderophores_B12_Hemin"/>
    <property type="match status" value="1"/>
</dbReference>
<dbReference type="STRING" id="414684.RC1_3873"/>
<keyword evidence="3 7" id="KW-0067">ATP-binding</keyword>
<organism evidence="7 8">
    <name type="scientific">Rhodospirillum centenum (strain ATCC 51521 / SW)</name>
    <dbReference type="NCBI Taxonomy" id="414684"/>
    <lineage>
        <taxon>Bacteria</taxon>
        <taxon>Pseudomonadati</taxon>
        <taxon>Pseudomonadota</taxon>
        <taxon>Alphaproteobacteria</taxon>
        <taxon>Rhodospirillales</taxon>
        <taxon>Rhodospirillaceae</taxon>
        <taxon>Rhodospirillum</taxon>
    </lineage>
</organism>
<reference evidence="7 8" key="1">
    <citation type="journal article" date="2010" name="BMC Genomics">
        <title>Metabolic flexibility revealed in the genome of the cyst-forming alpha-1 proteobacterium Rhodospirillum centenum.</title>
        <authorList>
            <person name="Lu Y.K."/>
            <person name="Marden J."/>
            <person name="Han M."/>
            <person name="Swingley W.D."/>
            <person name="Mastrian S.D."/>
            <person name="Chowdhury S.R."/>
            <person name="Hao J."/>
            <person name="Helmy T."/>
            <person name="Kim S."/>
            <person name="Kurdoglu A.A."/>
            <person name="Matthies H.J."/>
            <person name="Rollo D."/>
            <person name="Stothard P."/>
            <person name="Blankenship R.E."/>
            <person name="Bauer C.E."/>
            <person name="Touchman J.W."/>
        </authorList>
    </citation>
    <scope>NUCLEOTIDE SEQUENCE [LARGE SCALE GENOMIC DNA]</scope>
    <source>
        <strain evidence="8">ATCC 51521 / SW</strain>
    </source>
</reference>
<feature type="domain" description="ABC transporter" evidence="6">
    <location>
        <begin position="4"/>
        <end position="239"/>
    </location>
</feature>
<dbReference type="AlphaFoldDB" id="B6IY42"/>
<dbReference type="OrthoDB" id="9810077at2"/>
<dbReference type="PANTHER" id="PTHR42794">
    <property type="entry name" value="HEMIN IMPORT ATP-BINDING PROTEIN HMUV"/>
    <property type="match status" value="1"/>
</dbReference>
<evidence type="ECO:0000256" key="2">
    <source>
        <dbReference type="ARBA" id="ARBA00022741"/>
    </source>
</evidence>
<proteinExistence type="predicted"/>
<evidence type="ECO:0000259" key="6">
    <source>
        <dbReference type="PROSITE" id="PS50893"/>
    </source>
</evidence>
<dbReference type="PROSITE" id="PS50893">
    <property type="entry name" value="ABC_TRANSPORTER_2"/>
    <property type="match status" value="1"/>
</dbReference>
<dbReference type="EMBL" id="CP000613">
    <property type="protein sequence ID" value="ACJ01216.1"/>
    <property type="molecule type" value="Genomic_DNA"/>
</dbReference>
<name>B6IY42_RHOCS</name>
<evidence type="ECO:0000313" key="7">
    <source>
        <dbReference type="EMBL" id="ACJ01216.1"/>
    </source>
</evidence>
<dbReference type="RefSeq" id="WP_012568989.1">
    <property type="nucleotide sequence ID" value="NC_011420.2"/>
</dbReference>
<keyword evidence="8" id="KW-1185">Reference proteome</keyword>
<evidence type="ECO:0000313" key="8">
    <source>
        <dbReference type="Proteomes" id="UP000001591"/>
    </source>
</evidence>
<dbReference type="GO" id="GO:0005524">
    <property type="term" value="F:ATP binding"/>
    <property type="evidence" value="ECO:0007669"/>
    <property type="project" value="UniProtKB-KW"/>
</dbReference>
<dbReference type="InterPro" id="IPR003439">
    <property type="entry name" value="ABC_transporter-like_ATP-bd"/>
</dbReference>
<keyword evidence="4" id="KW-1278">Translocase</keyword>
<evidence type="ECO:0000256" key="5">
    <source>
        <dbReference type="ARBA" id="ARBA00037066"/>
    </source>
</evidence>
<dbReference type="InterPro" id="IPR017871">
    <property type="entry name" value="ABC_transporter-like_CS"/>
</dbReference>
<evidence type="ECO:0000256" key="3">
    <source>
        <dbReference type="ARBA" id="ARBA00022840"/>
    </source>
</evidence>
<dbReference type="eggNOG" id="COG1120">
    <property type="taxonomic scope" value="Bacteria"/>
</dbReference>
<dbReference type="PANTHER" id="PTHR42794:SF1">
    <property type="entry name" value="HEMIN IMPORT ATP-BINDING PROTEIN HMUV"/>
    <property type="match status" value="1"/>
</dbReference>
<dbReference type="PROSITE" id="PS00211">
    <property type="entry name" value="ABC_TRANSPORTER_1"/>
    <property type="match status" value="1"/>
</dbReference>
<evidence type="ECO:0000256" key="1">
    <source>
        <dbReference type="ARBA" id="ARBA00022448"/>
    </source>
</evidence>
<dbReference type="SUPFAM" id="SSF52540">
    <property type="entry name" value="P-loop containing nucleoside triphosphate hydrolases"/>
    <property type="match status" value="1"/>
</dbReference>
<keyword evidence="2" id="KW-0547">Nucleotide-binding</keyword>
<sequence>MTGLRAHELGIDLGGRAVLDGVSVGLRPGELVGLIGPNGAGKTTLLGTLAGLSRPDRGQVSLDGRPLAGLPPAERARRLAFLDQQAGSHWPLRVERVVTLGRLPHADPWRGSGGADAAAVGRAMARCGVTGLRDRVVTTLSGGERARVMLARALAVEPDYLLADEPAAGLDPYHQLQLMELLAGLAAEGMGVMVVLHELALALRFCTRLCLMAEGGAIVADSDPATLLSGGRLEQVYAIELLRGVREGQPYALAWRRADAADMGGRRG</sequence>
<comment type="function">
    <text evidence="5">Part of the ABC transporter complex HmuTUV involved in hemin import. Responsible for energy coupling to the transport system.</text>
</comment>
<dbReference type="SMART" id="SM00382">
    <property type="entry name" value="AAA"/>
    <property type="match status" value="1"/>
</dbReference>
<dbReference type="Proteomes" id="UP000001591">
    <property type="component" value="Chromosome"/>
</dbReference>
<gene>
    <name evidence="7" type="ordered locus">RC1_3873</name>
</gene>
<dbReference type="KEGG" id="rce:RC1_3873"/>
<accession>B6IY42</accession>